<dbReference type="AlphaFoldDB" id="A0AAV1E424"/>
<sequence>MAMFIAAKRPLSVIGGWRPPIDEELRLKRLKEFLMAKKIKTTTTTVLQPRSSDAMKKQGNVIGKKDDYQSMTKFVWKRQPTKPGSEKQGKVVGEKVAAKILAQKLSESEKQGNVIEKKTKVEIPVDQTSSPETNNKIRDKIREVIRLMENKRKQQRQGRTHAEA</sequence>
<evidence type="ECO:0000313" key="2">
    <source>
        <dbReference type="Proteomes" id="UP001161247"/>
    </source>
</evidence>
<gene>
    <name evidence="1" type="ORF">OLC1_LOCUS21571</name>
</gene>
<name>A0AAV1E424_OLDCO</name>
<accession>A0AAV1E424</accession>
<dbReference type="EMBL" id="OX459125">
    <property type="protein sequence ID" value="CAI9114954.1"/>
    <property type="molecule type" value="Genomic_DNA"/>
</dbReference>
<evidence type="ECO:0000313" key="1">
    <source>
        <dbReference type="EMBL" id="CAI9114954.1"/>
    </source>
</evidence>
<dbReference type="Proteomes" id="UP001161247">
    <property type="component" value="Chromosome 8"/>
</dbReference>
<reference evidence="1" key="1">
    <citation type="submission" date="2023-03" db="EMBL/GenBank/DDBJ databases">
        <authorList>
            <person name="Julca I."/>
        </authorList>
    </citation>
    <scope>NUCLEOTIDE SEQUENCE</scope>
</reference>
<keyword evidence="2" id="KW-1185">Reference proteome</keyword>
<organism evidence="1 2">
    <name type="scientific">Oldenlandia corymbosa var. corymbosa</name>
    <dbReference type="NCBI Taxonomy" id="529605"/>
    <lineage>
        <taxon>Eukaryota</taxon>
        <taxon>Viridiplantae</taxon>
        <taxon>Streptophyta</taxon>
        <taxon>Embryophyta</taxon>
        <taxon>Tracheophyta</taxon>
        <taxon>Spermatophyta</taxon>
        <taxon>Magnoliopsida</taxon>
        <taxon>eudicotyledons</taxon>
        <taxon>Gunneridae</taxon>
        <taxon>Pentapetalae</taxon>
        <taxon>asterids</taxon>
        <taxon>lamiids</taxon>
        <taxon>Gentianales</taxon>
        <taxon>Rubiaceae</taxon>
        <taxon>Rubioideae</taxon>
        <taxon>Spermacoceae</taxon>
        <taxon>Hedyotis-Oldenlandia complex</taxon>
        <taxon>Oldenlandia</taxon>
    </lineage>
</organism>
<proteinExistence type="predicted"/>
<protein>
    <submittedName>
        <fullName evidence="1">OLC1v1015782C2</fullName>
    </submittedName>
</protein>